<keyword evidence="2" id="KW-0521">NADP</keyword>
<dbReference type="SUPFAM" id="SSF48179">
    <property type="entry name" value="6-phosphogluconate dehydrogenase C-terminal domain-like"/>
    <property type="match status" value="1"/>
</dbReference>
<feature type="non-terminal residue" evidence="5">
    <location>
        <position position="1"/>
    </location>
</feature>
<dbReference type="InterPro" id="IPR053790">
    <property type="entry name" value="P5CR-like_CS"/>
</dbReference>
<dbReference type="FunFam" id="1.10.3730.10:FF:000001">
    <property type="entry name" value="Pyrroline-5-carboxylate reductase"/>
    <property type="match status" value="1"/>
</dbReference>
<protein>
    <recommendedName>
        <fullName evidence="4">Pyrroline-5-carboxylate reductase dimerisation domain-containing protein</fullName>
    </recommendedName>
</protein>
<dbReference type="EMBL" id="UINC01008877">
    <property type="protein sequence ID" value="SVA39899.1"/>
    <property type="molecule type" value="Genomic_DNA"/>
</dbReference>
<dbReference type="GO" id="GO:0055129">
    <property type="term" value="P:L-proline biosynthetic process"/>
    <property type="evidence" value="ECO:0007669"/>
    <property type="project" value="TreeGrafter"/>
</dbReference>
<evidence type="ECO:0000313" key="5">
    <source>
        <dbReference type="EMBL" id="SVA39899.1"/>
    </source>
</evidence>
<reference evidence="5" key="1">
    <citation type="submission" date="2018-05" db="EMBL/GenBank/DDBJ databases">
        <authorList>
            <person name="Lanie J.A."/>
            <person name="Ng W.-L."/>
            <person name="Kazmierczak K.M."/>
            <person name="Andrzejewski T.M."/>
            <person name="Davidsen T.M."/>
            <person name="Wayne K.J."/>
            <person name="Tettelin H."/>
            <person name="Glass J.I."/>
            <person name="Rusch D."/>
            <person name="Podicherti R."/>
            <person name="Tsui H.-C.T."/>
            <person name="Winkler M.E."/>
        </authorList>
    </citation>
    <scope>NUCLEOTIDE SEQUENCE</scope>
</reference>
<gene>
    <name evidence="5" type="ORF">METZ01_LOCUS92753</name>
</gene>
<sequence length="71" mass="7542">DMARRLVLQTVLGSAELVKQSAKHPAELKDMVTSPAGTTIEALVSMENDGFRAAIINGIRAAYDRSVELGG</sequence>
<evidence type="ECO:0000256" key="3">
    <source>
        <dbReference type="ARBA" id="ARBA00023002"/>
    </source>
</evidence>
<proteinExistence type="inferred from homology"/>
<evidence type="ECO:0000256" key="2">
    <source>
        <dbReference type="ARBA" id="ARBA00022857"/>
    </source>
</evidence>
<organism evidence="5">
    <name type="scientific">marine metagenome</name>
    <dbReference type="NCBI Taxonomy" id="408172"/>
    <lineage>
        <taxon>unclassified sequences</taxon>
        <taxon>metagenomes</taxon>
        <taxon>ecological metagenomes</taxon>
    </lineage>
</organism>
<dbReference type="GO" id="GO:0004735">
    <property type="term" value="F:pyrroline-5-carboxylate reductase activity"/>
    <property type="evidence" value="ECO:0007669"/>
    <property type="project" value="TreeGrafter"/>
</dbReference>
<accession>A0A381VHR2</accession>
<name>A0A381VHR2_9ZZZZ</name>
<dbReference type="PANTHER" id="PTHR11645">
    <property type="entry name" value="PYRROLINE-5-CARBOXYLATE REDUCTASE"/>
    <property type="match status" value="1"/>
</dbReference>
<dbReference type="Gene3D" id="1.10.3730.10">
    <property type="entry name" value="ProC C-terminal domain-like"/>
    <property type="match status" value="1"/>
</dbReference>
<dbReference type="AlphaFoldDB" id="A0A381VHR2"/>
<evidence type="ECO:0000259" key="4">
    <source>
        <dbReference type="Pfam" id="PF14748"/>
    </source>
</evidence>
<comment type="similarity">
    <text evidence="1">Belongs to the pyrroline-5-carboxylate reductase family.</text>
</comment>
<dbReference type="InterPro" id="IPR008927">
    <property type="entry name" value="6-PGluconate_DH-like_C_sf"/>
</dbReference>
<keyword evidence="3" id="KW-0560">Oxidoreductase</keyword>
<feature type="domain" description="Pyrroline-5-carboxylate reductase dimerisation" evidence="4">
    <location>
        <begin position="1"/>
        <end position="69"/>
    </location>
</feature>
<evidence type="ECO:0000256" key="1">
    <source>
        <dbReference type="ARBA" id="ARBA00005525"/>
    </source>
</evidence>
<dbReference type="PROSITE" id="PS00521">
    <property type="entry name" value="P5CR"/>
    <property type="match status" value="1"/>
</dbReference>
<dbReference type="PANTHER" id="PTHR11645:SF0">
    <property type="entry name" value="PYRROLINE-5-CARBOXYLATE REDUCTASE 3"/>
    <property type="match status" value="1"/>
</dbReference>
<dbReference type="InterPro" id="IPR029036">
    <property type="entry name" value="P5CR_dimer"/>
</dbReference>
<dbReference type="Pfam" id="PF14748">
    <property type="entry name" value="P5CR_dimer"/>
    <property type="match status" value="1"/>
</dbReference>